<protein>
    <submittedName>
        <fullName evidence="7">Cation:H+ antiporter</fullName>
    </submittedName>
</protein>
<dbReference type="PANTHER" id="PTHR10846">
    <property type="entry name" value="SODIUM/POTASSIUM/CALCIUM EXCHANGER"/>
    <property type="match status" value="1"/>
</dbReference>
<dbReference type="Gene3D" id="1.20.1420.30">
    <property type="entry name" value="NCX, central ion-binding region"/>
    <property type="match status" value="2"/>
</dbReference>
<dbReference type="InterPro" id="IPR004837">
    <property type="entry name" value="NaCa_Exmemb"/>
</dbReference>
<keyword evidence="3 5" id="KW-1133">Transmembrane helix</keyword>
<evidence type="ECO:0000259" key="6">
    <source>
        <dbReference type="Pfam" id="PF01699"/>
    </source>
</evidence>
<dbReference type="RefSeq" id="WP_073612957.1">
    <property type="nucleotide sequence ID" value="NZ_FRFE01000006.1"/>
</dbReference>
<dbReference type="GO" id="GO:0006874">
    <property type="term" value="P:intracellular calcium ion homeostasis"/>
    <property type="evidence" value="ECO:0007669"/>
    <property type="project" value="TreeGrafter"/>
</dbReference>
<sequence length="317" mass="32897">MAQFFSLAAFTLCGLAILVAGAEALVRGGSSIGLRFGLTPLFIGLTIVACGTSAPELVVSISAALKGKGDISIANVVGSNIFNISVILGITALLMPIRIHLQVIKIDIPIMIGISLLGIGCIASGPLTVIHGLLLVSLLIAYMSFTYIMARREQQRCEVIAVTEVHPQSSRSVLLDLLFVGGGVALMVEGSNLLVDSAVSIASLLGVSEAVIGLTLVATGTSLPELATSIVATYRKSPEVAVGNVVGSNIFNILGILGTTALVTPLSAPGVRSVDLAVMLLATLMLLPLAISGKILSRWEGLLLLLGYGGYLWWLWP</sequence>
<keyword evidence="8" id="KW-1185">Reference proteome</keyword>
<dbReference type="PANTHER" id="PTHR10846:SF8">
    <property type="entry name" value="INNER MEMBRANE PROTEIN YRBG"/>
    <property type="match status" value="1"/>
</dbReference>
<keyword evidence="2 5" id="KW-0812">Transmembrane</keyword>
<evidence type="ECO:0000256" key="5">
    <source>
        <dbReference type="SAM" id="Phobius"/>
    </source>
</evidence>
<feature type="transmembrane region" description="Helical" evidence="5">
    <location>
        <begin position="276"/>
        <end position="292"/>
    </location>
</feature>
<dbReference type="Pfam" id="PF01699">
    <property type="entry name" value="Na_Ca_ex"/>
    <property type="match status" value="2"/>
</dbReference>
<keyword evidence="4 5" id="KW-0472">Membrane</keyword>
<dbReference type="GO" id="GO:0005886">
    <property type="term" value="C:plasma membrane"/>
    <property type="evidence" value="ECO:0007669"/>
    <property type="project" value="TreeGrafter"/>
</dbReference>
<dbReference type="InterPro" id="IPR044880">
    <property type="entry name" value="NCX_ion-bd_dom_sf"/>
</dbReference>
<dbReference type="InterPro" id="IPR004481">
    <property type="entry name" value="K/Na/Ca-exchanger"/>
</dbReference>
<evidence type="ECO:0000313" key="7">
    <source>
        <dbReference type="EMBL" id="SHO46790.1"/>
    </source>
</evidence>
<gene>
    <name evidence="7" type="ORF">SAMN02745220_01640</name>
</gene>
<accession>A0A1M7Y3L3</accession>
<feature type="domain" description="Sodium/calcium exchanger membrane region" evidence="6">
    <location>
        <begin position="8"/>
        <end position="147"/>
    </location>
</feature>
<evidence type="ECO:0000313" key="8">
    <source>
        <dbReference type="Proteomes" id="UP000184603"/>
    </source>
</evidence>
<proteinExistence type="predicted"/>
<dbReference type="Proteomes" id="UP000184603">
    <property type="component" value="Unassembled WGS sequence"/>
</dbReference>
<name>A0A1M7Y3L3_9BACT</name>
<reference evidence="7 8" key="1">
    <citation type="submission" date="2016-12" db="EMBL/GenBank/DDBJ databases">
        <authorList>
            <person name="Song W.-J."/>
            <person name="Kurnit D.M."/>
        </authorList>
    </citation>
    <scope>NUCLEOTIDE SEQUENCE [LARGE SCALE GENOMIC DNA]</scope>
    <source>
        <strain evidence="7 8">DSM 18488</strain>
    </source>
</reference>
<feature type="transmembrane region" description="Helical" evidence="5">
    <location>
        <begin position="299"/>
        <end position="316"/>
    </location>
</feature>
<comment type="subcellular location">
    <subcellularLocation>
        <location evidence="1">Membrane</location>
        <topology evidence="1">Multi-pass membrane protein</topology>
    </subcellularLocation>
</comment>
<evidence type="ECO:0000256" key="1">
    <source>
        <dbReference type="ARBA" id="ARBA00004141"/>
    </source>
</evidence>
<dbReference type="GO" id="GO:0005262">
    <property type="term" value="F:calcium channel activity"/>
    <property type="evidence" value="ECO:0007669"/>
    <property type="project" value="TreeGrafter"/>
</dbReference>
<dbReference type="OrthoDB" id="9794225at2"/>
<organism evidence="7 8">
    <name type="scientific">Desulfopila aestuarii DSM 18488</name>
    <dbReference type="NCBI Taxonomy" id="1121416"/>
    <lineage>
        <taxon>Bacteria</taxon>
        <taxon>Pseudomonadati</taxon>
        <taxon>Thermodesulfobacteriota</taxon>
        <taxon>Desulfobulbia</taxon>
        <taxon>Desulfobulbales</taxon>
        <taxon>Desulfocapsaceae</taxon>
        <taxon>Desulfopila</taxon>
    </lineage>
</organism>
<evidence type="ECO:0000256" key="3">
    <source>
        <dbReference type="ARBA" id="ARBA00022989"/>
    </source>
</evidence>
<dbReference type="STRING" id="1121416.SAMN02745220_01640"/>
<dbReference type="GO" id="GO:0008273">
    <property type="term" value="F:calcium, potassium:sodium antiporter activity"/>
    <property type="evidence" value="ECO:0007669"/>
    <property type="project" value="TreeGrafter"/>
</dbReference>
<feature type="transmembrane region" description="Helical" evidence="5">
    <location>
        <begin position="109"/>
        <end position="142"/>
    </location>
</feature>
<feature type="transmembrane region" description="Helical" evidence="5">
    <location>
        <begin position="40"/>
        <end position="65"/>
    </location>
</feature>
<dbReference type="AlphaFoldDB" id="A0A1M7Y3L3"/>
<feature type="transmembrane region" description="Helical" evidence="5">
    <location>
        <begin position="77"/>
        <end position="97"/>
    </location>
</feature>
<evidence type="ECO:0000256" key="4">
    <source>
        <dbReference type="ARBA" id="ARBA00023136"/>
    </source>
</evidence>
<dbReference type="EMBL" id="FRFE01000006">
    <property type="protein sequence ID" value="SHO46790.1"/>
    <property type="molecule type" value="Genomic_DNA"/>
</dbReference>
<feature type="transmembrane region" description="Helical" evidence="5">
    <location>
        <begin position="240"/>
        <end position="264"/>
    </location>
</feature>
<feature type="domain" description="Sodium/calcium exchanger membrane region" evidence="6">
    <location>
        <begin position="178"/>
        <end position="316"/>
    </location>
</feature>
<dbReference type="NCBIfam" id="TIGR00367">
    <property type="entry name" value="calcium/sodium antiporter"/>
    <property type="match status" value="1"/>
</dbReference>
<evidence type="ECO:0000256" key="2">
    <source>
        <dbReference type="ARBA" id="ARBA00022692"/>
    </source>
</evidence>